<dbReference type="OrthoDB" id="5086500at2759"/>
<feature type="domain" description="Nephrocystin 3-like N-terminal" evidence="2">
    <location>
        <begin position="2"/>
        <end position="102"/>
    </location>
</feature>
<reference evidence="4" key="1">
    <citation type="submission" date="2016-02" db="EMBL/GenBank/DDBJ databases">
        <title>Draft genome sequence of Microdochium bolleyi, a fungal endophyte of beachgrass.</title>
        <authorList>
            <consortium name="DOE Joint Genome Institute"/>
            <person name="David A.S."/>
            <person name="May G."/>
            <person name="Haridas S."/>
            <person name="Lim J."/>
            <person name="Wang M."/>
            <person name="Labutti K."/>
            <person name="Lipzen A."/>
            <person name="Barry K."/>
            <person name="Grigoriev I.V."/>
        </authorList>
    </citation>
    <scope>NUCLEOTIDE SEQUENCE [LARGE SCALE GENOMIC DNA]</scope>
    <source>
        <strain evidence="4">J235TASD1</strain>
    </source>
</reference>
<evidence type="ECO:0000313" key="4">
    <source>
        <dbReference type="Proteomes" id="UP000070501"/>
    </source>
</evidence>
<dbReference type="PANTHER" id="PTHR10039:SF5">
    <property type="entry name" value="NACHT DOMAIN-CONTAINING PROTEIN"/>
    <property type="match status" value="1"/>
</dbReference>
<protein>
    <recommendedName>
        <fullName evidence="2">Nephrocystin 3-like N-terminal domain-containing protein</fullName>
    </recommendedName>
</protein>
<dbReference type="AlphaFoldDB" id="A0A136ISW5"/>
<dbReference type="Pfam" id="PF24883">
    <property type="entry name" value="NPHP3_N"/>
    <property type="match status" value="1"/>
</dbReference>
<dbReference type="InParanoid" id="A0A136ISW5"/>
<proteinExistence type="predicted"/>
<keyword evidence="4" id="KW-1185">Reference proteome</keyword>
<keyword evidence="1" id="KW-0677">Repeat</keyword>
<dbReference type="EMBL" id="KQ964260">
    <property type="protein sequence ID" value="KXJ87983.1"/>
    <property type="molecule type" value="Genomic_DNA"/>
</dbReference>
<organism evidence="3 4">
    <name type="scientific">Microdochium bolleyi</name>
    <dbReference type="NCBI Taxonomy" id="196109"/>
    <lineage>
        <taxon>Eukaryota</taxon>
        <taxon>Fungi</taxon>
        <taxon>Dikarya</taxon>
        <taxon>Ascomycota</taxon>
        <taxon>Pezizomycotina</taxon>
        <taxon>Sordariomycetes</taxon>
        <taxon>Xylariomycetidae</taxon>
        <taxon>Xylariales</taxon>
        <taxon>Microdochiaceae</taxon>
        <taxon>Microdochium</taxon>
    </lineage>
</organism>
<name>A0A136ISW5_9PEZI</name>
<dbReference type="PANTHER" id="PTHR10039">
    <property type="entry name" value="AMELOGENIN"/>
    <property type="match status" value="1"/>
</dbReference>
<accession>A0A136ISW5</accession>
<feature type="non-terminal residue" evidence="3">
    <location>
        <position position="295"/>
    </location>
</feature>
<dbReference type="Proteomes" id="UP000070501">
    <property type="component" value="Unassembled WGS sequence"/>
</dbReference>
<gene>
    <name evidence="3" type="ORF">Micbo1qcDRAFT_167093</name>
</gene>
<evidence type="ECO:0000313" key="3">
    <source>
        <dbReference type="EMBL" id="KXJ87983.1"/>
    </source>
</evidence>
<evidence type="ECO:0000259" key="2">
    <source>
        <dbReference type="Pfam" id="PF24883"/>
    </source>
</evidence>
<dbReference type="STRING" id="196109.A0A136ISW5"/>
<dbReference type="InterPro" id="IPR056884">
    <property type="entry name" value="NPHP3-like_N"/>
</dbReference>
<evidence type="ECO:0000256" key="1">
    <source>
        <dbReference type="ARBA" id="ARBA00022737"/>
    </source>
</evidence>
<sequence length="295" mass="33496">MQRSIKGVLCTLLHQCLDSDPSLTSALAHTVPLSSKKTPSDWSETELRRVLDSILRARAKTTYIMVDGLDEITRSDASAQRLISLLYSFQECSALKLCVSSRPEPIFERSFQQYPHLRLQDLTYDDIVHYLQSNLDEILHSLPQSDDRENRPLRVMNHIACQAQGVFLWVELVTRSIKQGVTNHDTWELLWTRVKEVPSDLEALYESMLQRRGSGGKLYRESAAVFFKLLLANGHSPALDSLLAITLYQQHDLRATLFESDSPSALRGNQELHEAMFSVREQMRAQCGGLLELPA</sequence>